<dbReference type="AlphaFoldDB" id="M7NR11"/>
<gene>
    <name evidence="1" type="ORF">ADICEAN_03939</name>
</gene>
<comment type="caution">
    <text evidence="1">The sequence shown here is derived from an EMBL/GenBank/DDBJ whole genome shotgun (WGS) entry which is preliminary data.</text>
</comment>
<dbReference type="Proteomes" id="UP000011910">
    <property type="component" value="Unassembled WGS sequence"/>
</dbReference>
<dbReference type="EMBL" id="AODQ01000164">
    <property type="protein sequence ID" value="EMR00944.1"/>
    <property type="molecule type" value="Genomic_DNA"/>
</dbReference>
<evidence type="ECO:0000313" key="2">
    <source>
        <dbReference type="Proteomes" id="UP000011910"/>
    </source>
</evidence>
<reference evidence="1 2" key="1">
    <citation type="journal article" date="2013" name="Genome Announc.">
        <title>Draft Genome Sequence of Cesiribacter andamanensis Strain AMV16T, Isolated from a Soil Sample from a Mud Volcano in the Andaman Islands, India.</title>
        <authorList>
            <person name="Shivaji S."/>
            <person name="Ara S."/>
            <person name="Begum Z."/>
            <person name="Srinivas T.N."/>
            <person name="Singh A."/>
            <person name="Kumar Pinnaka A."/>
        </authorList>
    </citation>
    <scope>NUCLEOTIDE SEQUENCE [LARGE SCALE GENOMIC DNA]</scope>
    <source>
        <strain evidence="1 2">AMV16</strain>
    </source>
</reference>
<keyword evidence="2" id="KW-1185">Reference proteome</keyword>
<sequence>MRFATTAPLVIAAWFKSLPGRVVGCLMPQQALLFQLGKAQPPQAAGSALKAKLDHFSSQANTLKDLGSLVRLQGADAHFGENLQQPPAHRFDVVCQ</sequence>
<accession>M7NR11</accession>
<dbReference type="AntiFam" id="ANF00199">
    <property type="entry name" value="Shadow ORF (opposite gltB)"/>
</dbReference>
<name>M7NR11_9BACT</name>
<proteinExistence type="predicted"/>
<evidence type="ECO:0000313" key="1">
    <source>
        <dbReference type="EMBL" id="EMR00944.1"/>
    </source>
</evidence>
<protein>
    <submittedName>
        <fullName evidence="1">Uncharacterized protein</fullName>
    </submittedName>
</protein>
<organism evidence="1 2">
    <name type="scientific">Cesiribacter andamanensis AMV16</name>
    <dbReference type="NCBI Taxonomy" id="1279009"/>
    <lineage>
        <taxon>Bacteria</taxon>
        <taxon>Pseudomonadati</taxon>
        <taxon>Bacteroidota</taxon>
        <taxon>Cytophagia</taxon>
        <taxon>Cytophagales</taxon>
        <taxon>Cesiribacteraceae</taxon>
        <taxon>Cesiribacter</taxon>
    </lineage>
</organism>